<proteinExistence type="predicted"/>
<gene>
    <name evidence="3" type="ORF">MCHLO_01117</name>
</gene>
<keyword evidence="4" id="KW-1185">Reference proteome</keyword>
<evidence type="ECO:0000313" key="3">
    <source>
        <dbReference type="EMBL" id="GAT43437.1"/>
    </source>
</evidence>
<dbReference type="EMBL" id="DF839001">
    <property type="protein sequence ID" value="GAT43437.1"/>
    <property type="molecule type" value="Genomic_DNA"/>
</dbReference>
<organism evidence="3 4">
    <name type="scientific">Mycena chlorophos</name>
    <name type="common">Agaric fungus</name>
    <name type="synonym">Agaricus chlorophos</name>
    <dbReference type="NCBI Taxonomy" id="658473"/>
    <lineage>
        <taxon>Eukaryota</taxon>
        <taxon>Fungi</taxon>
        <taxon>Dikarya</taxon>
        <taxon>Basidiomycota</taxon>
        <taxon>Agaricomycotina</taxon>
        <taxon>Agaricomycetes</taxon>
        <taxon>Agaricomycetidae</taxon>
        <taxon>Agaricales</taxon>
        <taxon>Marasmiineae</taxon>
        <taxon>Mycenaceae</taxon>
        <taxon>Mycena</taxon>
    </lineage>
</organism>
<feature type="region of interest" description="Disordered" evidence="1">
    <location>
        <begin position="78"/>
        <end position="116"/>
    </location>
</feature>
<keyword evidence="2" id="KW-1133">Transmembrane helix</keyword>
<feature type="transmembrane region" description="Helical" evidence="2">
    <location>
        <begin position="29"/>
        <end position="51"/>
    </location>
</feature>
<evidence type="ECO:0000313" key="4">
    <source>
        <dbReference type="Proteomes" id="UP000815677"/>
    </source>
</evidence>
<keyword evidence="2" id="KW-0812">Transmembrane</keyword>
<feature type="compositionally biased region" description="Low complexity" evidence="1">
    <location>
        <begin position="98"/>
        <end position="116"/>
    </location>
</feature>
<name>A0ABQ0KXL3_MYCCL</name>
<evidence type="ECO:0000256" key="2">
    <source>
        <dbReference type="SAM" id="Phobius"/>
    </source>
</evidence>
<keyword evidence="2" id="KW-0472">Membrane</keyword>
<accession>A0ABQ0KXL3</accession>
<evidence type="ECO:0000256" key="1">
    <source>
        <dbReference type="SAM" id="MobiDB-lite"/>
    </source>
</evidence>
<protein>
    <submittedName>
        <fullName evidence="3">Uncharacterized protein</fullName>
    </submittedName>
</protein>
<reference evidence="3" key="1">
    <citation type="submission" date="2014-09" db="EMBL/GenBank/DDBJ databases">
        <title>Genome sequence of the luminous mushroom Mycena chlorophos for searching fungal bioluminescence genes.</title>
        <authorList>
            <person name="Tanaka Y."/>
            <person name="Kasuga D."/>
            <person name="Oba Y."/>
            <person name="Hase S."/>
            <person name="Sato K."/>
            <person name="Oba Y."/>
            <person name="Sakakibara Y."/>
        </authorList>
    </citation>
    <scope>NUCLEOTIDE SEQUENCE</scope>
</reference>
<sequence length="153" mass="16269">MRLTSITCSVFLTFAFSVGYVNPIASDPTFAAGAVYTTLPGFWSLSVLWTLNARAAQNRQNQSEGGFVTTVFDTTRTKEWDDGAQSPVGRSRTEVPVSGTQGASRGSSTSGAATTSRLRSFDSMVDEGEVVQPLHRHPVDAAVSSMLSGLDVD</sequence>
<dbReference type="Proteomes" id="UP000815677">
    <property type="component" value="Unassembled WGS sequence"/>
</dbReference>